<reference evidence="1 2" key="1">
    <citation type="journal article" date="2016" name="Mol. Biol. Evol.">
        <title>Comparative Genomics of Early-Diverging Mushroom-Forming Fungi Provides Insights into the Origins of Lignocellulose Decay Capabilities.</title>
        <authorList>
            <person name="Nagy L.G."/>
            <person name="Riley R."/>
            <person name="Tritt A."/>
            <person name="Adam C."/>
            <person name="Daum C."/>
            <person name="Floudas D."/>
            <person name="Sun H."/>
            <person name="Yadav J.S."/>
            <person name="Pangilinan J."/>
            <person name="Larsson K.H."/>
            <person name="Matsuura K."/>
            <person name="Barry K."/>
            <person name="Labutti K."/>
            <person name="Kuo R."/>
            <person name="Ohm R.A."/>
            <person name="Bhattacharya S.S."/>
            <person name="Shirouzu T."/>
            <person name="Yoshinaga Y."/>
            <person name="Martin F.M."/>
            <person name="Grigoriev I.V."/>
            <person name="Hibbett D.S."/>
        </authorList>
    </citation>
    <scope>NUCLEOTIDE SEQUENCE [LARGE SCALE GENOMIC DNA]</scope>
    <source>
        <strain evidence="1 2">CBS 109695</strain>
    </source>
</reference>
<dbReference type="Proteomes" id="UP000076532">
    <property type="component" value="Unassembled WGS sequence"/>
</dbReference>
<protein>
    <submittedName>
        <fullName evidence="1">Uncharacterized protein</fullName>
    </submittedName>
</protein>
<dbReference type="SUPFAM" id="SSF52047">
    <property type="entry name" value="RNI-like"/>
    <property type="match status" value="1"/>
</dbReference>
<proteinExistence type="predicted"/>
<dbReference type="OrthoDB" id="3050556at2759"/>
<dbReference type="EMBL" id="KV417731">
    <property type="protein sequence ID" value="KZP08123.1"/>
    <property type="molecule type" value="Genomic_DNA"/>
</dbReference>
<sequence length="509" mass="56145">MSLNSDVLLVEDIPPSSVPNVLLSFDSPDIDISSPLAVGPPRSQDASDSPQTLLIRSLRSFSRNTISLVLAAAAKIWIILKSLARLVNKPDTLENPIPAPSSLQSPIRHLPEELLSYIFLLCLPVSRKISSFDISASPLLFMRVCKPWRRCALSLQALWTSFTLLSDHNLPPSFVRTWMSHTQLSPLSPYLILRGGSQDRLAWPAVDEVIRYCDRWRSLHIESTTDMLRHIGSIRGRLSSLEFLHLGLDDTPNYRQAIGAFVSAPRLRVVRLLSYVVPSPSRLYLPWGQLTSLELIHALGKLSHLQALLQQSPNLVNLKVVYLKTSPAAASEVQLLPVDLSHLKRLRLICPGTEDTSCLLRCPNLTHLWLRICDTSMKDALPLLFLATLPSLRVLDLQAYFTEGTVPPDLVPCLRVVPTVTSLCIGASGNTMTDSLLSALVYTVGSADRILLPKLKELAINIQDNSIVNKGLVTAVSLSRAGVADVSGLVITLLDNRPWNPRKDPKHSA</sequence>
<accession>A0A165X219</accession>
<organism evidence="1 2">
    <name type="scientific">Athelia psychrophila</name>
    <dbReference type="NCBI Taxonomy" id="1759441"/>
    <lineage>
        <taxon>Eukaryota</taxon>
        <taxon>Fungi</taxon>
        <taxon>Dikarya</taxon>
        <taxon>Basidiomycota</taxon>
        <taxon>Agaricomycotina</taxon>
        <taxon>Agaricomycetes</taxon>
        <taxon>Agaricomycetidae</taxon>
        <taxon>Atheliales</taxon>
        <taxon>Atheliaceae</taxon>
        <taxon>Athelia</taxon>
    </lineage>
</organism>
<evidence type="ECO:0000313" key="2">
    <source>
        <dbReference type="Proteomes" id="UP000076532"/>
    </source>
</evidence>
<dbReference type="Gene3D" id="3.80.10.10">
    <property type="entry name" value="Ribonuclease Inhibitor"/>
    <property type="match status" value="1"/>
</dbReference>
<gene>
    <name evidence="1" type="ORF">FIBSPDRAFT_901561</name>
</gene>
<keyword evidence="2" id="KW-1185">Reference proteome</keyword>
<dbReference type="AlphaFoldDB" id="A0A165X219"/>
<name>A0A165X219_9AGAM</name>
<evidence type="ECO:0000313" key="1">
    <source>
        <dbReference type="EMBL" id="KZP08123.1"/>
    </source>
</evidence>
<dbReference type="InterPro" id="IPR032675">
    <property type="entry name" value="LRR_dom_sf"/>
</dbReference>